<feature type="region of interest" description="Disordered" evidence="1">
    <location>
        <begin position="1"/>
        <end position="23"/>
    </location>
</feature>
<dbReference type="EMBL" id="PKMI01000028">
    <property type="protein sequence ID" value="RBA14470.1"/>
    <property type="molecule type" value="Genomic_DNA"/>
</dbReference>
<keyword evidence="2" id="KW-0812">Transmembrane</keyword>
<reference evidence="3 4" key="1">
    <citation type="submission" date="2017-12" db="EMBL/GenBank/DDBJ databases">
        <title>Genome sequence of the mycotoxigenic crop pathogen Fusarium proliferatum, strain ITEM 2341 from Date Palm.</title>
        <authorList>
            <person name="Almiman B.F."/>
            <person name="Shittu T.A."/>
            <person name="Muthumeenakshi S."/>
            <person name="Baroncelli R."/>
            <person name="Sreenivasaprasada S."/>
        </authorList>
    </citation>
    <scope>NUCLEOTIDE SEQUENCE [LARGE SCALE GENOMIC DNA]</scope>
    <source>
        <strain evidence="3 4">ITEM 2341</strain>
    </source>
</reference>
<sequence>MSPFKDPNPRQDGKKAKSYPNPDKMDIEGWLSTLPPSACSPRTMPQSTQHSKRFGFRDLLCAIWLTIVSIFTVISVFSSVDIVKMLAWRHRDDIVLSFYFKFSQFFLQSYFKLAQWKDSAVNDVPEMGYWGIMDLGPVISLCIVPCAVIYGVGRLFDHLFKN</sequence>
<keyword evidence="2" id="KW-1133">Transmembrane helix</keyword>
<protein>
    <submittedName>
        <fullName evidence="3">Uncharacterized protein</fullName>
    </submittedName>
</protein>
<proteinExistence type="predicted"/>
<dbReference type="Proteomes" id="UP000251714">
    <property type="component" value="Unassembled WGS sequence"/>
</dbReference>
<feature type="transmembrane region" description="Helical" evidence="2">
    <location>
        <begin position="135"/>
        <end position="156"/>
    </location>
</feature>
<evidence type="ECO:0000313" key="3">
    <source>
        <dbReference type="EMBL" id="RBA14470.1"/>
    </source>
</evidence>
<comment type="caution">
    <text evidence="3">The sequence shown here is derived from an EMBL/GenBank/DDBJ whole genome shotgun (WGS) entry which is preliminary data.</text>
</comment>
<dbReference type="AlphaFoldDB" id="A0A365N119"/>
<accession>A0A365N119</accession>
<name>A0A365N119_GIBIN</name>
<evidence type="ECO:0000256" key="1">
    <source>
        <dbReference type="SAM" id="MobiDB-lite"/>
    </source>
</evidence>
<evidence type="ECO:0000313" key="4">
    <source>
        <dbReference type="Proteomes" id="UP000251714"/>
    </source>
</evidence>
<keyword evidence="2" id="KW-0472">Membrane</keyword>
<feature type="transmembrane region" description="Helical" evidence="2">
    <location>
        <begin position="59"/>
        <end position="80"/>
    </location>
</feature>
<evidence type="ECO:0000256" key="2">
    <source>
        <dbReference type="SAM" id="Phobius"/>
    </source>
</evidence>
<organism evidence="3 4">
    <name type="scientific">Gibberella intermedia</name>
    <name type="common">Bulb rot disease fungus</name>
    <name type="synonym">Fusarium proliferatum</name>
    <dbReference type="NCBI Taxonomy" id="948311"/>
    <lineage>
        <taxon>Eukaryota</taxon>
        <taxon>Fungi</taxon>
        <taxon>Dikarya</taxon>
        <taxon>Ascomycota</taxon>
        <taxon>Pezizomycotina</taxon>
        <taxon>Sordariomycetes</taxon>
        <taxon>Hypocreomycetidae</taxon>
        <taxon>Hypocreales</taxon>
        <taxon>Nectriaceae</taxon>
        <taxon>Fusarium</taxon>
        <taxon>Fusarium fujikuroi species complex</taxon>
    </lineage>
</organism>
<gene>
    <name evidence="3" type="ORF">FPRO05_03262</name>
</gene>